<name>A0A939T687_9ACTN</name>
<feature type="domain" description="PucR-like N-terminal" evidence="2">
    <location>
        <begin position="15"/>
        <end position="177"/>
    </location>
</feature>
<dbReference type="RefSeq" id="WP_208255651.1">
    <property type="nucleotide sequence ID" value="NZ_JAGEOJ010000005.1"/>
</dbReference>
<comment type="caution">
    <text evidence="3">The sequence shown here is derived from an EMBL/GenBank/DDBJ whole genome shotgun (WGS) entry which is preliminary data.</text>
</comment>
<dbReference type="PANTHER" id="PTHR33744">
    <property type="entry name" value="CARBOHYDRATE DIACID REGULATOR"/>
    <property type="match status" value="1"/>
</dbReference>
<dbReference type="InterPro" id="IPR025736">
    <property type="entry name" value="PucR_C-HTH_dom"/>
</dbReference>
<reference evidence="3" key="1">
    <citation type="submission" date="2021-03" db="EMBL/GenBank/DDBJ databases">
        <authorList>
            <person name="Kanchanasin P."/>
            <person name="Saeng-In P."/>
            <person name="Phongsopitanun W."/>
            <person name="Yuki M."/>
            <person name="Kudo T."/>
            <person name="Ohkuma M."/>
            <person name="Tanasupawat S."/>
        </authorList>
    </citation>
    <scope>NUCLEOTIDE SEQUENCE</scope>
    <source>
        <strain evidence="3">GKU 128</strain>
    </source>
</reference>
<proteinExistence type="predicted"/>
<evidence type="ECO:0000313" key="3">
    <source>
        <dbReference type="EMBL" id="MBO2447982.1"/>
    </source>
</evidence>
<dbReference type="AlphaFoldDB" id="A0A939T687"/>
<accession>A0A939T687</accession>
<evidence type="ECO:0000259" key="2">
    <source>
        <dbReference type="Pfam" id="PF25906"/>
    </source>
</evidence>
<dbReference type="EMBL" id="JAGEOJ010000005">
    <property type="protein sequence ID" value="MBO2447982.1"/>
    <property type="molecule type" value="Genomic_DNA"/>
</dbReference>
<dbReference type="InterPro" id="IPR051448">
    <property type="entry name" value="CdaR-like_regulators"/>
</dbReference>
<dbReference type="Proteomes" id="UP000669179">
    <property type="component" value="Unassembled WGS sequence"/>
</dbReference>
<evidence type="ECO:0000313" key="4">
    <source>
        <dbReference type="Proteomes" id="UP000669179"/>
    </source>
</evidence>
<dbReference type="InterPro" id="IPR042070">
    <property type="entry name" value="PucR_C-HTH_sf"/>
</dbReference>
<gene>
    <name evidence="3" type="ORF">J4573_12835</name>
</gene>
<feature type="domain" description="PucR C-terminal helix-turn-helix" evidence="1">
    <location>
        <begin position="333"/>
        <end position="391"/>
    </location>
</feature>
<keyword evidence="4" id="KW-1185">Reference proteome</keyword>
<sequence length="409" mass="46161">MTQTLELPGHEGGPIPPQLARLMWAEVDGVIEDTVAEVRRTIPDYDRPENSAYDQILRLGAEKLLRAYIEHISDPDASMADRDETCRALGHFEAVEGRSLDHLQAAFRTAFQIAWRRTSVVAEREEIPAPLVSSMVESMLVYMDEAITQARRGHRQALEHADLRRREQRRDLLNLILQRPAVVPAAVEELAKDASWWPLPTEITMVALHPDAPRTLSALDNDVLLDMDAPEPCLLIPGELDRSRMTMLHAALAEASSVLGLTVSLENATHSLRWARRVLELAEQGIIRDGSLISCEEHLMTMWLLNDVPLIEELARRHLAPLADMTDGHRQKLTETLTEWVTTRGSAVEIGERMNVHPQTVRYRLRQLESYLGDRLSDPATRFSYDVTLRAASLDRRRALGRRGTPGSR</sequence>
<dbReference type="Pfam" id="PF13556">
    <property type="entry name" value="HTH_30"/>
    <property type="match status" value="1"/>
</dbReference>
<dbReference type="PANTHER" id="PTHR33744:SF1">
    <property type="entry name" value="DNA-BINDING TRANSCRIPTIONAL ACTIVATOR ADER"/>
    <property type="match status" value="1"/>
</dbReference>
<dbReference type="Gene3D" id="1.10.10.2840">
    <property type="entry name" value="PucR C-terminal helix-turn-helix domain"/>
    <property type="match status" value="1"/>
</dbReference>
<evidence type="ECO:0000259" key="1">
    <source>
        <dbReference type="Pfam" id="PF13556"/>
    </source>
</evidence>
<protein>
    <submittedName>
        <fullName evidence="3">Helix-turn-helix domain-containing protein</fullName>
    </submittedName>
</protein>
<dbReference type="InterPro" id="IPR058663">
    <property type="entry name" value="PucR-like_N"/>
</dbReference>
<organism evidence="3 4">
    <name type="scientific">Actinomadura barringtoniae</name>
    <dbReference type="NCBI Taxonomy" id="1427535"/>
    <lineage>
        <taxon>Bacteria</taxon>
        <taxon>Bacillati</taxon>
        <taxon>Actinomycetota</taxon>
        <taxon>Actinomycetes</taxon>
        <taxon>Streptosporangiales</taxon>
        <taxon>Thermomonosporaceae</taxon>
        <taxon>Actinomadura</taxon>
    </lineage>
</organism>
<dbReference type="Pfam" id="PF25906">
    <property type="entry name" value="PucR-like_N"/>
    <property type="match status" value="1"/>
</dbReference>